<dbReference type="STRING" id="48701.ENSPMEP00000012736"/>
<feature type="domain" description="RRM" evidence="2">
    <location>
        <begin position="33"/>
        <end position="112"/>
    </location>
</feature>
<dbReference type="Gene3D" id="3.30.70.330">
    <property type="match status" value="1"/>
</dbReference>
<reference evidence="3" key="1">
    <citation type="submission" date="2025-08" db="UniProtKB">
        <authorList>
            <consortium name="Ensembl"/>
        </authorList>
    </citation>
    <scope>IDENTIFICATION</scope>
</reference>
<name>A0A3B3XCE2_9TELE</name>
<dbReference type="AlphaFoldDB" id="A0A3B3XCE2"/>
<dbReference type="InterPro" id="IPR012677">
    <property type="entry name" value="Nucleotide-bd_a/b_plait_sf"/>
</dbReference>
<evidence type="ECO:0000313" key="3">
    <source>
        <dbReference type="Ensembl" id="ENSPMEP00000012736.1"/>
    </source>
</evidence>
<dbReference type="Pfam" id="PF00076">
    <property type="entry name" value="RRM_1"/>
    <property type="match status" value="1"/>
</dbReference>
<protein>
    <recommendedName>
        <fullName evidence="2">RRM domain-containing protein</fullName>
    </recommendedName>
</protein>
<dbReference type="PROSITE" id="PS50102">
    <property type="entry name" value="RRM"/>
    <property type="match status" value="1"/>
</dbReference>
<evidence type="ECO:0000259" key="2">
    <source>
        <dbReference type="PROSITE" id="PS50102"/>
    </source>
</evidence>
<dbReference type="Proteomes" id="UP000261480">
    <property type="component" value="Unplaced"/>
</dbReference>
<reference evidence="3" key="2">
    <citation type="submission" date="2025-09" db="UniProtKB">
        <authorList>
            <consortium name="Ensembl"/>
        </authorList>
    </citation>
    <scope>IDENTIFICATION</scope>
</reference>
<dbReference type="InterPro" id="IPR000504">
    <property type="entry name" value="RRM_dom"/>
</dbReference>
<dbReference type="SMART" id="SM00360">
    <property type="entry name" value="RRM"/>
    <property type="match status" value="1"/>
</dbReference>
<dbReference type="GO" id="GO:0003723">
    <property type="term" value="F:RNA binding"/>
    <property type="evidence" value="ECO:0007669"/>
    <property type="project" value="UniProtKB-UniRule"/>
</dbReference>
<dbReference type="CDD" id="cd00590">
    <property type="entry name" value="RRM_SF"/>
    <property type="match status" value="1"/>
</dbReference>
<evidence type="ECO:0000256" key="1">
    <source>
        <dbReference type="PROSITE-ProRule" id="PRU00176"/>
    </source>
</evidence>
<sequence length="155" mass="17393">MASDNIGMAPKRIFIKLPKKYMAGLSLYYALDHGLFITGLNPNVSESHLATYFTEWGCITMCKIRNSSSSSKDKLAYVRFSKEDEANQADWAGPHFIFGEECKVIRVVSPKVEGEPDSVPILGQNKTSIRSLKGLGYRLEDPKWLGEDDKNKETN</sequence>
<evidence type="ECO:0000313" key="4">
    <source>
        <dbReference type="Proteomes" id="UP000261480"/>
    </source>
</evidence>
<dbReference type="Ensembl" id="ENSPMET00000020247.1">
    <property type="protein sequence ID" value="ENSPMEP00000012736.1"/>
    <property type="gene ID" value="ENSPMEG00000014948.1"/>
</dbReference>
<keyword evidence="4" id="KW-1185">Reference proteome</keyword>
<organism evidence="3 4">
    <name type="scientific">Poecilia mexicana</name>
    <dbReference type="NCBI Taxonomy" id="48701"/>
    <lineage>
        <taxon>Eukaryota</taxon>
        <taxon>Metazoa</taxon>
        <taxon>Chordata</taxon>
        <taxon>Craniata</taxon>
        <taxon>Vertebrata</taxon>
        <taxon>Euteleostomi</taxon>
        <taxon>Actinopterygii</taxon>
        <taxon>Neopterygii</taxon>
        <taxon>Teleostei</taxon>
        <taxon>Neoteleostei</taxon>
        <taxon>Acanthomorphata</taxon>
        <taxon>Ovalentaria</taxon>
        <taxon>Atherinomorphae</taxon>
        <taxon>Cyprinodontiformes</taxon>
        <taxon>Poeciliidae</taxon>
        <taxon>Poeciliinae</taxon>
        <taxon>Poecilia</taxon>
    </lineage>
</organism>
<accession>A0A3B3XCE2</accession>
<keyword evidence="1" id="KW-0694">RNA-binding</keyword>
<dbReference type="SUPFAM" id="SSF54928">
    <property type="entry name" value="RNA-binding domain, RBD"/>
    <property type="match status" value="1"/>
</dbReference>
<proteinExistence type="predicted"/>
<dbReference type="InterPro" id="IPR035979">
    <property type="entry name" value="RBD_domain_sf"/>
</dbReference>